<organism evidence="1 2">
    <name type="scientific">Salinibacter ruber</name>
    <dbReference type="NCBI Taxonomy" id="146919"/>
    <lineage>
        <taxon>Bacteria</taxon>
        <taxon>Pseudomonadati</taxon>
        <taxon>Rhodothermota</taxon>
        <taxon>Rhodothermia</taxon>
        <taxon>Rhodothermales</taxon>
        <taxon>Salinibacteraceae</taxon>
        <taxon>Salinibacter</taxon>
    </lineage>
</organism>
<dbReference type="Proteomes" id="UP001155027">
    <property type="component" value="Unassembled WGS sequence"/>
</dbReference>
<dbReference type="AlphaFoldDB" id="A0A9X2PVB4"/>
<proteinExistence type="predicted"/>
<name>A0A9X2PVB4_9BACT</name>
<dbReference type="InterPro" id="IPR036013">
    <property type="entry name" value="Band_7/SPFH_dom_sf"/>
</dbReference>
<protein>
    <recommendedName>
        <fullName evidence="3">Band 7 domain-containing protein</fullName>
    </recommendedName>
</protein>
<reference evidence="1" key="1">
    <citation type="submission" date="2022-08" db="EMBL/GenBank/DDBJ databases">
        <title>Genomic Encyclopedia of Type Strains, Phase V (KMG-V): Genome sequencing to study the core and pangenomes of soil and plant-associated prokaryotes.</title>
        <authorList>
            <person name="Whitman W."/>
        </authorList>
    </citation>
    <scope>NUCLEOTIDE SEQUENCE</scope>
    <source>
        <strain evidence="1">0</strain>
    </source>
</reference>
<evidence type="ECO:0008006" key="3">
    <source>
        <dbReference type="Google" id="ProtNLM"/>
    </source>
</evidence>
<dbReference type="EMBL" id="JANUAU010000003">
    <property type="protein sequence ID" value="MCS3677224.1"/>
    <property type="molecule type" value="Genomic_DNA"/>
</dbReference>
<dbReference type="SUPFAM" id="SSF117892">
    <property type="entry name" value="Band 7/SPFH domain"/>
    <property type="match status" value="1"/>
</dbReference>
<sequence>MERVQDAAGDIANEVGDKASDELQASIEEGRKKVQGEIEDKLGAMVGMVTDSARETLKEQFRGIDEEEVLRFVPDRRRFAGIGPLLMGLFLMVLLPSVLNVVAYLFFLGGALAFGARYVLNAKVDVPEGYEGVLCRFGEPYENKETRNGRNWLFRFSDYIPYLVSKRDQVVDMHNANFTADYASIGISSQIVFQVVDAKKFIANTTPAGIMKSLNLYASYIALRIITSVEDARVKFSGRDSLDNIVAALNDHLSDDFGIEVTNVSMPSADNQILEDLEEIRTLLKEIDAMKEKRQVRLESAVKAVESELRTKRKQARRLTPELQQAKISLDTDITELVNEKRQEVLIEARRKLEEGASELDRDLANFRARLKKAISLQNSLEALKRNFELRTSKLKRRAFNLIGPDQVTVLGVSGIGTGVGLGMSKDVVKNILSDGSGPLVDEDPPTQAAG</sequence>
<evidence type="ECO:0000313" key="2">
    <source>
        <dbReference type="Proteomes" id="UP001155027"/>
    </source>
</evidence>
<gene>
    <name evidence="1" type="ORF">GGP71_001140</name>
</gene>
<accession>A0A9X2PVB4</accession>
<evidence type="ECO:0000313" key="1">
    <source>
        <dbReference type="EMBL" id="MCS3677224.1"/>
    </source>
</evidence>
<comment type="caution">
    <text evidence="1">The sequence shown here is derived from an EMBL/GenBank/DDBJ whole genome shotgun (WGS) entry which is preliminary data.</text>
</comment>
<dbReference type="RefSeq" id="WP_259079744.1">
    <property type="nucleotide sequence ID" value="NZ_JANUAU010000003.1"/>
</dbReference>